<keyword evidence="2" id="KW-1185">Reference proteome</keyword>
<dbReference type="EMBL" id="RCBY01000455">
    <property type="protein sequence ID" value="RQH19014.1"/>
    <property type="molecule type" value="Genomic_DNA"/>
</dbReference>
<comment type="caution">
    <text evidence="1">The sequence shown here is derived from an EMBL/GenBank/DDBJ whole genome shotgun (WGS) entry which is preliminary data.</text>
</comment>
<evidence type="ECO:0000313" key="2">
    <source>
        <dbReference type="Proteomes" id="UP000269154"/>
    </source>
</evidence>
<evidence type="ECO:0000313" key="1">
    <source>
        <dbReference type="EMBL" id="RQH19014.1"/>
    </source>
</evidence>
<organism evidence="1 2">
    <name type="scientific">Okeania hirsuta</name>
    <dbReference type="NCBI Taxonomy" id="1458930"/>
    <lineage>
        <taxon>Bacteria</taxon>
        <taxon>Bacillati</taxon>
        <taxon>Cyanobacteriota</taxon>
        <taxon>Cyanophyceae</taxon>
        <taxon>Oscillatoriophycideae</taxon>
        <taxon>Oscillatoriales</taxon>
        <taxon>Microcoleaceae</taxon>
        <taxon>Okeania</taxon>
    </lineage>
</organism>
<dbReference type="AlphaFoldDB" id="A0A3N6P0J6"/>
<protein>
    <submittedName>
        <fullName evidence="1">Uncharacterized protein</fullName>
    </submittedName>
</protein>
<dbReference type="Proteomes" id="UP000269154">
    <property type="component" value="Unassembled WGS sequence"/>
</dbReference>
<name>A0A3N6P0J6_9CYAN</name>
<accession>A0A3N6P0J6</accession>
<gene>
    <name evidence="1" type="ORF">D5R40_32645</name>
</gene>
<proteinExistence type="predicted"/>
<reference evidence="1 2" key="1">
    <citation type="journal article" date="2018" name="ACS Chem. Biol.">
        <title>Ketoreductase domain dysfunction expands chemodiversity: malyngamide biosynthesis in the cyanobacterium Okeania hirsuta.</title>
        <authorList>
            <person name="Moss N.A."/>
            <person name="Leao T."/>
            <person name="Rankin M."/>
            <person name="McCullough T.M."/>
            <person name="Qu P."/>
            <person name="Korobeynikov A."/>
            <person name="Smith J.L."/>
            <person name="Gerwick L."/>
            <person name="Gerwick W.H."/>
        </authorList>
    </citation>
    <scope>NUCLEOTIDE SEQUENCE [LARGE SCALE GENOMIC DNA]</scope>
    <source>
        <strain evidence="1 2">PAB10Feb10-1</strain>
    </source>
</reference>
<sequence length="61" mass="6992">MLLEFVWNLNELKPMQQGTIMITDSVSATATLGKRAEVRAYFRNPPDDCDLTNNMRITTMK</sequence>